<feature type="region of interest" description="Disordered" evidence="1">
    <location>
        <begin position="1"/>
        <end position="22"/>
    </location>
</feature>
<dbReference type="EMBL" id="FNLO01000002">
    <property type="protein sequence ID" value="SDV46959.1"/>
    <property type="molecule type" value="Genomic_DNA"/>
</dbReference>
<proteinExistence type="predicted"/>
<dbReference type="OrthoDB" id="8561678at2"/>
<name>A0A1H2PKH4_9BURK</name>
<sequence length="359" mass="37541">MKLDTIAQANMGTGTHADRAEHRSGAIRRASALRDTPTSTSQRVGGAVALRGRADGTAARLVQERLNESATDAQTVLGYLDRLADAARVTAGALRAFSDGDGRVNSTSDATALEFACDRLRRTWAARQAATGGRLDAELRVGPAGSARIHVRVPQLEVPLAVPAQAETLVFHAVGGGLRAVAVDLPVGAAPNETARRCDEALRAGGVRVQAGKHGELSFALQETGGAALLASLRVSGEGIRFPPGEGTPLAVEVMPGAFEPHAWRLDDPRGRTVAQAQLREGARRIQLARVQAHEQYDAARASADRSLNECDGAVAAGLPGELTTLFGERSHLASFQRLALLAPLVGSAKAVHVRALLA</sequence>
<dbReference type="RefSeq" id="WP_091904927.1">
    <property type="nucleotide sequence ID" value="NZ_FNLO01000002.1"/>
</dbReference>
<dbReference type="Proteomes" id="UP000243719">
    <property type="component" value="Unassembled WGS sequence"/>
</dbReference>
<dbReference type="AlphaFoldDB" id="A0A1H2PKH4"/>
<organism evidence="2 3">
    <name type="scientific">Chitinasiproducens palmae</name>
    <dbReference type="NCBI Taxonomy" id="1770053"/>
    <lineage>
        <taxon>Bacteria</taxon>
        <taxon>Pseudomonadati</taxon>
        <taxon>Pseudomonadota</taxon>
        <taxon>Betaproteobacteria</taxon>
        <taxon>Burkholderiales</taxon>
        <taxon>Burkholderiaceae</taxon>
        <taxon>Chitinasiproducens</taxon>
    </lineage>
</organism>
<accession>A0A1H2PKH4</accession>
<reference evidence="3" key="1">
    <citation type="submission" date="2016-09" db="EMBL/GenBank/DDBJ databases">
        <authorList>
            <person name="Varghese N."/>
            <person name="Submissions S."/>
        </authorList>
    </citation>
    <scope>NUCLEOTIDE SEQUENCE [LARGE SCALE GENOMIC DNA]</scope>
    <source>
        <strain evidence="3">JS23</strain>
    </source>
</reference>
<evidence type="ECO:0000313" key="3">
    <source>
        <dbReference type="Proteomes" id="UP000243719"/>
    </source>
</evidence>
<keyword evidence="3" id="KW-1185">Reference proteome</keyword>
<evidence type="ECO:0000256" key="1">
    <source>
        <dbReference type="SAM" id="MobiDB-lite"/>
    </source>
</evidence>
<dbReference type="STRING" id="1770053.SAMN05216551_102139"/>
<evidence type="ECO:0000313" key="2">
    <source>
        <dbReference type="EMBL" id="SDV46959.1"/>
    </source>
</evidence>
<protein>
    <submittedName>
        <fullName evidence="2">Uncharacterized protein</fullName>
    </submittedName>
</protein>
<gene>
    <name evidence="2" type="ORF">SAMN05216551_102139</name>
</gene>